<evidence type="ECO:0000313" key="2">
    <source>
        <dbReference type="WBParaSite" id="ALUE_0001366601-mRNA-1"/>
    </source>
</evidence>
<dbReference type="AlphaFoldDB" id="A0A0M3I8I5"/>
<name>A0A0M3I8I5_ASCLU</name>
<accession>A0A0M3I8I5</accession>
<keyword evidence="1" id="KW-1185">Reference proteome</keyword>
<sequence length="101" mass="11686">MRKYDRETLHNKARAILGVNEQSDDHMNATVDLVSLLRMSPSMDETSLPKKNYEVKMKDMASTLGLKKKNVVAAAQSWFCTTTLFCYYRFILMCSNFHLIE</sequence>
<evidence type="ECO:0000313" key="1">
    <source>
        <dbReference type="Proteomes" id="UP000036681"/>
    </source>
</evidence>
<dbReference type="Proteomes" id="UP000036681">
    <property type="component" value="Unplaced"/>
</dbReference>
<dbReference type="WBParaSite" id="ALUE_0001366601-mRNA-1">
    <property type="protein sequence ID" value="ALUE_0001366601-mRNA-1"/>
    <property type="gene ID" value="ALUE_0001366601"/>
</dbReference>
<protein>
    <submittedName>
        <fullName evidence="2">COMM domain-containing protein</fullName>
    </submittedName>
</protein>
<organism evidence="1 2">
    <name type="scientific">Ascaris lumbricoides</name>
    <name type="common">Giant roundworm</name>
    <dbReference type="NCBI Taxonomy" id="6252"/>
    <lineage>
        <taxon>Eukaryota</taxon>
        <taxon>Metazoa</taxon>
        <taxon>Ecdysozoa</taxon>
        <taxon>Nematoda</taxon>
        <taxon>Chromadorea</taxon>
        <taxon>Rhabditida</taxon>
        <taxon>Spirurina</taxon>
        <taxon>Ascaridomorpha</taxon>
        <taxon>Ascaridoidea</taxon>
        <taxon>Ascarididae</taxon>
        <taxon>Ascaris</taxon>
    </lineage>
</organism>
<reference evidence="2" key="1">
    <citation type="submission" date="2017-02" db="UniProtKB">
        <authorList>
            <consortium name="WormBaseParasite"/>
        </authorList>
    </citation>
    <scope>IDENTIFICATION</scope>
</reference>
<proteinExistence type="predicted"/>